<evidence type="ECO:0000259" key="6">
    <source>
        <dbReference type="Pfam" id="PF07980"/>
    </source>
</evidence>
<sequence>MMKYIKILVLALAIVLQLSCEGFVEIEIPDDRIINENVFSREKTANSAVKGIYNELYQAKFSSGFQTSITVLSALSADNLKATVTTENLLEFEENEIFIKNSYNLGIWSSAYNIIYMSNAVIAGLTGNNNISPELNEKLTGEARFIRAFTYYYLVNLYGDVPLILRTGFEENSKKIRTSTDEVYHQIIEDLEIATQQLGNTYENGERLRANRFTAMALLARVYLNLGEWELAESYSTEIIDASETFELLPHEEVFLANSKEAIWQISPLEGGSSRSNTQEGALFILLDDPGRVALTEDLIESFESNDARLDQWIGLLETENESYYFPYKYKVKNTTDGNLEYSMVMRLGEQYLIRAEARAEMGKLAESISDLNEIRQRSDLNPLDLDDQSITSDKVINLILEERRKELFTEWGHRWLDLKRKGEAGPVLSSKKPLWDNTDIFYPIPEDEILKNPNLTQNPGY</sequence>
<organism evidence="8 9">
    <name type="scientific">Salegentibacter agarivorans</name>
    <dbReference type="NCBI Taxonomy" id="345907"/>
    <lineage>
        <taxon>Bacteria</taxon>
        <taxon>Pseudomonadati</taxon>
        <taxon>Bacteroidota</taxon>
        <taxon>Flavobacteriia</taxon>
        <taxon>Flavobacteriales</taxon>
        <taxon>Flavobacteriaceae</taxon>
        <taxon>Salegentibacter</taxon>
    </lineage>
</organism>
<evidence type="ECO:0000256" key="1">
    <source>
        <dbReference type="ARBA" id="ARBA00004442"/>
    </source>
</evidence>
<dbReference type="GO" id="GO:0009279">
    <property type="term" value="C:cell outer membrane"/>
    <property type="evidence" value="ECO:0007669"/>
    <property type="project" value="UniProtKB-SubCell"/>
</dbReference>
<dbReference type="EMBL" id="FOOH01000008">
    <property type="protein sequence ID" value="SFF77295.1"/>
    <property type="molecule type" value="Genomic_DNA"/>
</dbReference>
<keyword evidence="4" id="KW-0472">Membrane</keyword>
<dbReference type="CDD" id="cd08977">
    <property type="entry name" value="SusD"/>
    <property type="match status" value="1"/>
</dbReference>
<evidence type="ECO:0000256" key="3">
    <source>
        <dbReference type="ARBA" id="ARBA00022729"/>
    </source>
</evidence>
<reference evidence="9" key="1">
    <citation type="submission" date="2016-10" db="EMBL/GenBank/DDBJ databases">
        <authorList>
            <person name="Varghese N."/>
            <person name="Submissions S."/>
        </authorList>
    </citation>
    <scope>NUCLEOTIDE SEQUENCE [LARGE SCALE GENOMIC DNA]</scope>
    <source>
        <strain evidence="9">DSM 23515</strain>
    </source>
</reference>
<dbReference type="RefSeq" id="WP_093304126.1">
    <property type="nucleotide sequence ID" value="NZ_FOOH01000008.1"/>
</dbReference>
<comment type="similarity">
    <text evidence="2">Belongs to the SusD family.</text>
</comment>
<comment type="subcellular location">
    <subcellularLocation>
        <location evidence="1">Cell outer membrane</location>
    </subcellularLocation>
</comment>
<proteinExistence type="inferred from homology"/>
<evidence type="ECO:0000256" key="2">
    <source>
        <dbReference type="ARBA" id="ARBA00006275"/>
    </source>
</evidence>
<keyword evidence="3" id="KW-0732">Signal</keyword>
<dbReference type="Pfam" id="PF14322">
    <property type="entry name" value="SusD-like_3"/>
    <property type="match status" value="1"/>
</dbReference>
<dbReference type="InterPro" id="IPR012944">
    <property type="entry name" value="SusD_RagB_dom"/>
</dbReference>
<dbReference type="InterPro" id="IPR011990">
    <property type="entry name" value="TPR-like_helical_dom_sf"/>
</dbReference>
<accession>A0A1I2LDH0</accession>
<evidence type="ECO:0000313" key="9">
    <source>
        <dbReference type="Proteomes" id="UP000199116"/>
    </source>
</evidence>
<keyword evidence="5" id="KW-0998">Cell outer membrane</keyword>
<evidence type="ECO:0000313" key="8">
    <source>
        <dbReference type="EMBL" id="SFF77295.1"/>
    </source>
</evidence>
<dbReference type="AlphaFoldDB" id="A0A1I2LDH0"/>
<evidence type="ECO:0000256" key="5">
    <source>
        <dbReference type="ARBA" id="ARBA00023237"/>
    </source>
</evidence>
<dbReference type="Proteomes" id="UP000199116">
    <property type="component" value="Unassembled WGS sequence"/>
</dbReference>
<evidence type="ECO:0000256" key="4">
    <source>
        <dbReference type="ARBA" id="ARBA00023136"/>
    </source>
</evidence>
<dbReference type="Pfam" id="PF07980">
    <property type="entry name" value="SusD_RagB"/>
    <property type="match status" value="1"/>
</dbReference>
<feature type="domain" description="RagB/SusD" evidence="6">
    <location>
        <begin position="319"/>
        <end position="462"/>
    </location>
</feature>
<protein>
    <submittedName>
        <fullName evidence="8">SusD family protein</fullName>
    </submittedName>
</protein>
<dbReference type="SUPFAM" id="SSF48452">
    <property type="entry name" value="TPR-like"/>
    <property type="match status" value="1"/>
</dbReference>
<dbReference type="Gene3D" id="1.25.40.390">
    <property type="match status" value="1"/>
</dbReference>
<keyword evidence="9" id="KW-1185">Reference proteome</keyword>
<dbReference type="InterPro" id="IPR033985">
    <property type="entry name" value="SusD-like_N"/>
</dbReference>
<gene>
    <name evidence="8" type="ORF">SAMN04488033_10897</name>
</gene>
<evidence type="ECO:0000259" key="7">
    <source>
        <dbReference type="Pfam" id="PF14322"/>
    </source>
</evidence>
<feature type="domain" description="SusD-like N-terminal" evidence="7">
    <location>
        <begin position="53"/>
        <end position="224"/>
    </location>
</feature>
<name>A0A1I2LDH0_9FLAO</name>